<dbReference type="GO" id="GO:0003676">
    <property type="term" value="F:nucleic acid binding"/>
    <property type="evidence" value="ECO:0007669"/>
    <property type="project" value="InterPro"/>
</dbReference>
<dbReference type="EMBL" id="AZHX01002484">
    <property type="protein sequence ID" value="ETW94333.1"/>
    <property type="molecule type" value="Genomic_DNA"/>
</dbReference>
<dbReference type="Proteomes" id="UP000019140">
    <property type="component" value="Unassembled WGS sequence"/>
</dbReference>
<evidence type="ECO:0000313" key="1">
    <source>
        <dbReference type="EMBL" id="ETW94333.1"/>
    </source>
</evidence>
<reference evidence="1 2" key="1">
    <citation type="journal article" date="2014" name="Nature">
        <title>An environmental bacterial taxon with a large and distinct metabolic repertoire.</title>
        <authorList>
            <person name="Wilson M.C."/>
            <person name="Mori T."/>
            <person name="Ruckert C."/>
            <person name="Uria A.R."/>
            <person name="Helf M.J."/>
            <person name="Takada K."/>
            <person name="Gernert C."/>
            <person name="Steffens U.A."/>
            <person name="Heycke N."/>
            <person name="Schmitt S."/>
            <person name="Rinke C."/>
            <person name="Helfrich E.J."/>
            <person name="Brachmann A.O."/>
            <person name="Gurgui C."/>
            <person name="Wakimoto T."/>
            <person name="Kracht M."/>
            <person name="Crusemann M."/>
            <person name="Hentschel U."/>
            <person name="Abe I."/>
            <person name="Matsunaga S."/>
            <person name="Kalinowski J."/>
            <person name="Takeyama H."/>
            <person name="Piel J."/>
        </authorList>
    </citation>
    <scope>NUCLEOTIDE SEQUENCE [LARGE SCALE GENOMIC DNA]</scope>
    <source>
        <strain evidence="2">TSY2</strain>
    </source>
</reference>
<organism evidence="1 2">
    <name type="scientific">Candidatus Entotheonella gemina</name>
    <dbReference type="NCBI Taxonomy" id="1429439"/>
    <lineage>
        <taxon>Bacteria</taxon>
        <taxon>Pseudomonadati</taxon>
        <taxon>Nitrospinota/Tectimicrobiota group</taxon>
        <taxon>Candidatus Tectimicrobiota</taxon>
        <taxon>Candidatus Entotheonellia</taxon>
        <taxon>Candidatus Entotheonellales</taxon>
        <taxon>Candidatus Entotheonellaceae</taxon>
        <taxon>Candidatus Entotheonella</taxon>
    </lineage>
</organism>
<accession>W4L8E1</accession>
<evidence type="ECO:0000313" key="2">
    <source>
        <dbReference type="Proteomes" id="UP000019140"/>
    </source>
</evidence>
<dbReference type="AlphaFoldDB" id="W4L8E1"/>
<evidence type="ECO:0008006" key="3">
    <source>
        <dbReference type="Google" id="ProtNLM"/>
    </source>
</evidence>
<dbReference type="InterPro" id="IPR036397">
    <property type="entry name" value="RNaseH_sf"/>
</dbReference>
<dbReference type="HOGENOM" id="CLU_1861532_0_0_7"/>
<protein>
    <recommendedName>
        <fullName evidence="3">Integrase catalytic domain-containing protein</fullName>
    </recommendedName>
</protein>
<keyword evidence="2" id="KW-1185">Reference proteome</keyword>
<name>W4L8E1_9BACT</name>
<proteinExistence type="predicted"/>
<dbReference type="PANTHER" id="PTHR37984">
    <property type="entry name" value="PROTEIN CBG26694"/>
    <property type="match status" value="1"/>
</dbReference>
<gene>
    <name evidence="1" type="ORF">ETSY2_49945</name>
</gene>
<dbReference type="InterPro" id="IPR050951">
    <property type="entry name" value="Retrovirus_Pol_polyprotein"/>
</dbReference>
<dbReference type="PANTHER" id="PTHR37984:SF15">
    <property type="entry name" value="INTEGRASE CATALYTIC DOMAIN-CONTAINING PROTEIN"/>
    <property type="match status" value="1"/>
</dbReference>
<dbReference type="Gene3D" id="3.30.420.10">
    <property type="entry name" value="Ribonuclease H-like superfamily/Ribonuclease H"/>
    <property type="match status" value="1"/>
</dbReference>
<sequence length="137" mass="15330">MLATAVTDHPFEWEQDLRRLCLAYNTSIHPTTGYSPFSLMFGRQARMPVDIMLGTTVPSSSTIPQYVATLRGSLETAYAYVRKHMGHQLEQQKKQYDLKTSGCPFKCGDLVWLHSTVVPPGEIEEIAPTIDRAIQSG</sequence>
<comment type="caution">
    <text evidence="1">The sequence shown here is derived from an EMBL/GenBank/DDBJ whole genome shotgun (WGS) entry which is preliminary data.</text>
</comment>